<dbReference type="AlphaFoldDB" id="A0A9E7EJY0"/>
<sequence length="164" mass="17449">MKTQTKAWKIRGQERVHVRELSAACWSHPHQFTSLSVEAPPRLPLQGVVTVAAAAAAATAAAAAPLFGVGNPKPSFTTTIYLPLLRSLPLLARGHEMKRVLSLAPFKRPAVCSPQNLLSPSASVTVTDLTSEAFSISSSVMVGDPPAHWAGKHGVEEAALVLRW</sequence>
<accession>A0A9E7EJY0</accession>
<keyword evidence="2" id="KW-1185">Reference proteome</keyword>
<gene>
    <name evidence="1" type="ORF">MUK42_36411</name>
</gene>
<name>A0A9E7EJY0_9LILI</name>
<dbReference type="EMBL" id="CP097503">
    <property type="protein sequence ID" value="URD78110.1"/>
    <property type="molecule type" value="Genomic_DNA"/>
</dbReference>
<evidence type="ECO:0000313" key="2">
    <source>
        <dbReference type="Proteomes" id="UP001055439"/>
    </source>
</evidence>
<proteinExistence type="predicted"/>
<reference evidence="1" key="1">
    <citation type="submission" date="2022-05" db="EMBL/GenBank/DDBJ databases">
        <title>The Musa troglodytarum L. genome provides insights into the mechanism of non-climacteric behaviour and enrichment of carotenoids.</title>
        <authorList>
            <person name="Wang J."/>
        </authorList>
    </citation>
    <scope>NUCLEOTIDE SEQUENCE</scope>
    <source>
        <tissue evidence="1">Leaf</tissue>
    </source>
</reference>
<protein>
    <submittedName>
        <fullName evidence="1">Uncharacterized protein</fullName>
    </submittedName>
</protein>
<organism evidence="1 2">
    <name type="scientific">Musa troglodytarum</name>
    <name type="common">fe'i banana</name>
    <dbReference type="NCBI Taxonomy" id="320322"/>
    <lineage>
        <taxon>Eukaryota</taxon>
        <taxon>Viridiplantae</taxon>
        <taxon>Streptophyta</taxon>
        <taxon>Embryophyta</taxon>
        <taxon>Tracheophyta</taxon>
        <taxon>Spermatophyta</taxon>
        <taxon>Magnoliopsida</taxon>
        <taxon>Liliopsida</taxon>
        <taxon>Zingiberales</taxon>
        <taxon>Musaceae</taxon>
        <taxon>Musa</taxon>
    </lineage>
</organism>
<dbReference type="Proteomes" id="UP001055439">
    <property type="component" value="Chromosome 10"/>
</dbReference>
<evidence type="ECO:0000313" key="1">
    <source>
        <dbReference type="EMBL" id="URD78110.1"/>
    </source>
</evidence>